<organism evidence="10 11">
    <name type="scientific">Flavobacterium luminosum</name>
    <dbReference type="NCBI Taxonomy" id="2949086"/>
    <lineage>
        <taxon>Bacteria</taxon>
        <taxon>Pseudomonadati</taxon>
        <taxon>Bacteroidota</taxon>
        <taxon>Flavobacteriia</taxon>
        <taxon>Flavobacteriales</taxon>
        <taxon>Flavobacteriaceae</taxon>
        <taxon>Flavobacterium</taxon>
    </lineage>
</organism>
<comment type="subcellular location">
    <subcellularLocation>
        <location evidence="1">Membrane</location>
        <topology evidence="1">Multi-pass membrane protein</topology>
    </subcellularLocation>
</comment>
<evidence type="ECO:0000256" key="7">
    <source>
        <dbReference type="SAM" id="Phobius"/>
    </source>
</evidence>
<evidence type="ECO:0000256" key="4">
    <source>
        <dbReference type="ARBA" id="ARBA00022801"/>
    </source>
</evidence>
<dbReference type="Pfam" id="PF01694">
    <property type="entry name" value="Rhomboid"/>
    <property type="match status" value="1"/>
</dbReference>
<comment type="similarity">
    <text evidence="2">Belongs to the peptidase S54 family.</text>
</comment>
<feature type="transmembrane region" description="Helical" evidence="7">
    <location>
        <begin position="192"/>
        <end position="209"/>
    </location>
</feature>
<sequence length="294" mass="33240">MSSIFQDLKQQYKVGDMATKLIFWNSFLFIVPSLIAVVLYLVNIPFDYKDYVAVPSLWSLFVLKPWTLVSYSFFHNSVLHLIFNMMMLHFSGRLFTTFFTQKQLFGLYFLGGLFGGLLFLLGYQSIPSLQGQSTALIGASASVMAILVATTVYQPDYNLRLLFFGNVKLWHVALVFLILDVIQLPFDNTGGHIAHLGGALFGFVYIQFLKSGIDLTSGLNSFLDTLMSLFSKKKTTPFKKVHRNVKPKSQPSGSRIVTKDKTQQQIDEILDKISQSGYDSLTKEEKEFLFKAGK</sequence>
<evidence type="ECO:0000256" key="6">
    <source>
        <dbReference type="ARBA" id="ARBA00023136"/>
    </source>
</evidence>
<dbReference type="RefSeq" id="WP_250590259.1">
    <property type="nucleotide sequence ID" value="NZ_JAMLJM010000001.1"/>
</dbReference>
<dbReference type="PANTHER" id="PTHR43731">
    <property type="entry name" value="RHOMBOID PROTEASE"/>
    <property type="match status" value="1"/>
</dbReference>
<dbReference type="GO" id="GO:0006508">
    <property type="term" value="P:proteolysis"/>
    <property type="evidence" value="ECO:0007669"/>
    <property type="project" value="UniProtKB-KW"/>
</dbReference>
<feature type="transmembrane region" description="Helical" evidence="7">
    <location>
        <begin position="135"/>
        <end position="155"/>
    </location>
</feature>
<keyword evidence="3 7" id="KW-0812">Transmembrane</keyword>
<evidence type="ECO:0000256" key="5">
    <source>
        <dbReference type="ARBA" id="ARBA00022989"/>
    </source>
</evidence>
<name>A0ABT0TKB0_9FLAO</name>
<comment type="caution">
    <text evidence="10">The sequence shown here is derived from an EMBL/GenBank/DDBJ whole genome shotgun (WGS) entry which is preliminary data.</text>
</comment>
<evidence type="ECO:0000313" key="11">
    <source>
        <dbReference type="Proteomes" id="UP001317191"/>
    </source>
</evidence>
<keyword evidence="4" id="KW-0378">Hydrolase</keyword>
<dbReference type="InterPro" id="IPR022764">
    <property type="entry name" value="Peptidase_S54_rhomboid_dom"/>
</dbReference>
<dbReference type="Gene3D" id="1.20.1540.10">
    <property type="entry name" value="Rhomboid-like"/>
    <property type="match status" value="1"/>
</dbReference>
<feature type="domain" description="Peptidase S54 rhomboid" evidence="8">
    <location>
        <begin position="65"/>
        <end position="208"/>
    </location>
</feature>
<dbReference type="Pfam" id="PF20216">
    <property type="entry name" value="DUF6576"/>
    <property type="match status" value="1"/>
</dbReference>
<feature type="transmembrane region" description="Helical" evidence="7">
    <location>
        <begin position="62"/>
        <end position="83"/>
    </location>
</feature>
<feature type="transmembrane region" description="Helical" evidence="7">
    <location>
        <begin position="104"/>
        <end position="123"/>
    </location>
</feature>
<gene>
    <name evidence="10" type="ORF">NAT50_00125</name>
</gene>
<evidence type="ECO:0000256" key="2">
    <source>
        <dbReference type="ARBA" id="ARBA00009045"/>
    </source>
</evidence>
<dbReference type="InterPro" id="IPR050925">
    <property type="entry name" value="Rhomboid_protease_S54"/>
</dbReference>
<feature type="transmembrane region" description="Helical" evidence="7">
    <location>
        <begin position="167"/>
        <end position="186"/>
    </location>
</feature>
<evidence type="ECO:0000259" key="9">
    <source>
        <dbReference type="Pfam" id="PF20216"/>
    </source>
</evidence>
<dbReference type="InterPro" id="IPR046483">
    <property type="entry name" value="DUF6576"/>
</dbReference>
<feature type="domain" description="DUF6576" evidence="9">
    <location>
        <begin position="259"/>
        <end position="289"/>
    </location>
</feature>
<accession>A0ABT0TKB0</accession>
<evidence type="ECO:0000256" key="3">
    <source>
        <dbReference type="ARBA" id="ARBA00022692"/>
    </source>
</evidence>
<keyword evidence="11" id="KW-1185">Reference proteome</keyword>
<dbReference type="PANTHER" id="PTHR43731:SF14">
    <property type="entry name" value="PRESENILIN-ASSOCIATED RHOMBOID-LIKE PROTEIN, MITOCHONDRIAL"/>
    <property type="match status" value="1"/>
</dbReference>
<evidence type="ECO:0000259" key="8">
    <source>
        <dbReference type="Pfam" id="PF01694"/>
    </source>
</evidence>
<reference evidence="10 11" key="1">
    <citation type="submission" date="2022-05" db="EMBL/GenBank/DDBJ databases">
        <title>Flavobacterium sp., isolated from activated sludge.</title>
        <authorList>
            <person name="Ran Q."/>
        </authorList>
    </citation>
    <scope>NUCLEOTIDE SEQUENCE [LARGE SCALE GENOMIC DNA]</scope>
    <source>
        <strain evidence="10 11">HXWNR70</strain>
    </source>
</reference>
<keyword evidence="6 7" id="KW-0472">Membrane</keyword>
<keyword evidence="5 7" id="KW-1133">Transmembrane helix</keyword>
<feature type="transmembrane region" description="Helical" evidence="7">
    <location>
        <begin position="21"/>
        <end position="42"/>
    </location>
</feature>
<dbReference type="Proteomes" id="UP001317191">
    <property type="component" value="Unassembled WGS sequence"/>
</dbReference>
<protein>
    <submittedName>
        <fullName evidence="10">Rhomboid family intramembrane serine protease</fullName>
    </submittedName>
</protein>
<dbReference type="GO" id="GO:0008233">
    <property type="term" value="F:peptidase activity"/>
    <property type="evidence" value="ECO:0007669"/>
    <property type="project" value="UniProtKB-KW"/>
</dbReference>
<dbReference type="EMBL" id="JAMLJM010000001">
    <property type="protein sequence ID" value="MCL9807765.1"/>
    <property type="molecule type" value="Genomic_DNA"/>
</dbReference>
<evidence type="ECO:0000256" key="1">
    <source>
        <dbReference type="ARBA" id="ARBA00004141"/>
    </source>
</evidence>
<keyword evidence="10" id="KW-0645">Protease</keyword>
<evidence type="ECO:0000313" key="10">
    <source>
        <dbReference type="EMBL" id="MCL9807765.1"/>
    </source>
</evidence>
<proteinExistence type="inferred from homology"/>
<dbReference type="SUPFAM" id="SSF144091">
    <property type="entry name" value="Rhomboid-like"/>
    <property type="match status" value="1"/>
</dbReference>
<dbReference type="InterPro" id="IPR035952">
    <property type="entry name" value="Rhomboid-like_sf"/>
</dbReference>